<keyword evidence="5 7" id="KW-0472">Membrane</keyword>
<dbReference type="GO" id="GO:0055085">
    <property type="term" value="P:transmembrane transport"/>
    <property type="evidence" value="ECO:0007669"/>
    <property type="project" value="InterPro"/>
</dbReference>
<evidence type="ECO:0000256" key="7">
    <source>
        <dbReference type="SAM" id="Phobius"/>
    </source>
</evidence>
<reference evidence="8 9" key="1">
    <citation type="submission" date="2019-04" db="EMBL/GenBank/DDBJ databases">
        <title>Geobacter ruber sp. nov., ferric-reducing bacteria isolated from paddy soil.</title>
        <authorList>
            <person name="Xu Z."/>
            <person name="Masuda Y."/>
            <person name="Itoh H."/>
            <person name="Senoo K."/>
        </authorList>
    </citation>
    <scope>NUCLEOTIDE SEQUENCE [LARGE SCALE GENOMIC DNA]</scope>
    <source>
        <strain evidence="8 9">Red88</strain>
    </source>
</reference>
<dbReference type="Pfam" id="PF00950">
    <property type="entry name" value="ABC-3"/>
    <property type="match status" value="1"/>
</dbReference>
<comment type="similarity">
    <text evidence="2 6">Belongs to the ABC-3 integral membrane protein family.</text>
</comment>
<feature type="transmembrane region" description="Helical" evidence="7">
    <location>
        <begin position="137"/>
        <end position="163"/>
    </location>
</feature>
<dbReference type="InterPro" id="IPR001626">
    <property type="entry name" value="ABC_TroCD"/>
</dbReference>
<comment type="subcellular location">
    <subcellularLocation>
        <location evidence="6">Cell membrane</location>
        <topology evidence="6">Multi-pass membrane protein</topology>
    </subcellularLocation>
    <subcellularLocation>
        <location evidence="1">Membrane</location>
        <topology evidence="1">Multi-pass membrane protein</topology>
    </subcellularLocation>
</comment>
<dbReference type="RefSeq" id="WP_149305838.1">
    <property type="nucleotide sequence ID" value="NZ_SRSD01000001.1"/>
</dbReference>
<feature type="transmembrane region" description="Helical" evidence="7">
    <location>
        <begin position="15"/>
        <end position="35"/>
    </location>
</feature>
<feature type="transmembrane region" description="Helical" evidence="7">
    <location>
        <begin position="175"/>
        <end position="193"/>
    </location>
</feature>
<dbReference type="GO" id="GO:0010043">
    <property type="term" value="P:response to zinc ion"/>
    <property type="evidence" value="ECO:0007669"/>
    <property type="project" value="TreeGrafter"/>
</dbReference>
<evidence type="ECO:0000256" key="3">
    <source>
        <dbReference type="ARBA" id="ARBA00022692"/>
    </source>
</evidence>
<keyword evidence="4 7" id="KW-1133">Transmembrane helix</keyword>
<dbReference type="Proteomes" id="UP000324298">
    <property type="component" value="Unassembled WGS sequence"/>
</dbReference>
<dbReference type="SUPFAM" id="SSF81345">
    <property type="entry name" value="ABC transporter involved in vitamin B12 uptake, BtuC"/>
    <property type="match status" value="1"/>
</dbReference>
<keyword evidence="3 6" id="KW-0812">Transmembrane</keyword>
<evidence type="ECO:0000256" key="1">
    <source>
        <dbReference type="ARBA" id="ARBA00004141"/>
    </source>
</evidence>
<accession>A0A5A9XQ48</accession>
<dbReference type="CDD" id="cd06550">
    <property type="entry name" value="TM_ABC_iron-siderophores_like"/>
    <property type="match status" value="1"/>
</dbReference>
<dbReference type="GO" id="GO:0043190">
    <property type="term" value="C:ATP-binding cassette (ABC) transporter complex"/>
    <property type="evidence" value="ECO:0007669"/>
    <property type="project" value="InterPro"/>
</dbReference>
<evidence type="ECO:0000256" key="5">
    <source>
        <dbReference type="ARBA" id="ARBA00023136"/>
    </source>
</evidence>
<dbReference type="InterPro" id="IPR037294">
    <property type="entry name" value="ABC_BtuC-like"/>
</dbReference>
<proteinExistence type="inferred from homology"/>
<evidence type="ECO:0000313" key="8">
    <source>
        <dbReference type="EMBL" id="KAA0895257.1"/>
    </source>
</evidence>
<comment type="caution">
    <text evidence="8">The sequence shown here is derived from an EMBL/GenBank/DDBJ whole genome shotgun (WGS) entry which is preliminary data.</text>
</comment>
<keyword evidence="6" id="KW-0813">Transport</keyword>
<evidence type="ECO:0000256" key="6">
    <source>
        <dbReference type="RuleBase" id="RU003943"/>
    </source>
</evidence>
<dbReference type="PANTHER" id="PTHR30477">
    <property type="entry name" value="ABC-TRANSPORTER METAL-BINDING PROTEIN"/>
    <property type="match status" value="1"/>
</dbReference>
<feature type="transmembrane region" description="Helical" evidence="7">
    <location>
        <begin position="65"/>
        <end position="84"/>
    </location>
</feature>
<gene>
    <name evidence="8" type="ORF">ET418_01700</name>
</gene>
<feature type="transmembrane region" description="Helical" evidence="7">
    <location>
        <begin position="199"/>
        <end position="217"/>
    </location>
</feature>
<keyword evidence="9" id="KW-1185">Reference proteome</keyword>
<feature type="transmembrane region" description="Helical" evidence="7">
    <location>
        <begin position="250"/>
        <end position="267"/>
    </location>
</feature>
<organism evidence="8 9">
    <name type="scientific">Oryzomonas rubra</name>
    <dbReference type="NCBI Taxonomy" id="2509454"/>
    <lineage>
        <taxon>Bacteria</taxon>
        <taxon>Pseudomonadati</taxon>
        <taxon>Thermodesulfobacteriota</taxon>
        <taxon>Desulfuromonadia</taxon>
        <taxon>Geobacterales</taxon>
        <taxon>Geobacteraceae</taxon>
        <taxon>Oryzomonas</taxon>
    </lineage>
</organism>
<evidence type="ECO:0000313" key="9">
    <source>
        <dbReference type="Proteomes" id="UP000324298"/>
    </source>
</evidence>
<evidence type="ECO:0000256" key="2">
    <source>
        <dbReference type="ARBA" id="ARBA00008034"/>
    </source>
</evidence>
<dbReference type="EMBL" id="SRSD01000001">
    <property type="protein sequence ID" value="KAA0895257.1"/>
    <property type="molecule type" value="Genomic_DNA"/>
</dbReference>
<evidence type="ECO:0000256" key="4">
    <source>
        <dbReference type="ARBA" id="ARBA00022989"/>
    </source>
</evidence>
<dbReference type="PANTHER" id="PTHR30477:SF0">
    <property type="entry name" value="METAL TRANSPORT SYSTEM MEMBRANE PROTEIN TM_0125-RELATED"/>
    <property type="match status" value="1"/>
</dbReference>
<feature type="transmembrane region" description="Helical" evidence="7">
    <location>
        <begin position="224"/>
        <end position="244"/>
    </location>
</feature>
<feature type="transmembrane region" description="Helical" evidence="7">
    <location>
        <begin position="96"/>
        <end position="117"/>
    </location>
</feature>
<sequence>MDFIEILSYGFIQRALLAGTLIAVLCSVLGVFLVLRRLSLIGDGLAHVTFGGTAIALSLKLYSASALLVSLPVVLLSSLGILKLTEKARLSGDSAIGIVSALGISAGIILASAGGGYNVDLLSYLFGNILSITSQEVGIAAVLFCVVMLLLSLFFNDLLAIAFDEELARVSGIRTATINAVLVLLTALSVVLAMKLVGIMLISSLLILPAVSALQLARSFKSCVALAALQGGCSVVAGIFLSFATNLPTSAMIVLLNLAFFGLAFLVRRCLQPKSSS</sequence>
<name>A0A5A9XQ48_9BACT</name>
<protein>
    <submittedName>
        <fullName evidence="8">Metal ABC transporter permease</fullName>
    </submittedName>
</protein>
<dbReference type="Gene3D" id="1.10.3470.10">
    <property type="entry name" value="ABC transporter involved in vitamin B12 uptake, BtuC"/>
    <property type="match status" value="1"/>
</dbReference>
<feature type="transmembrane region" description="Helical" evidence="7">
    <location>
        <begin position="40"/>
        <end position="59"/>
    </location>
</feature>
<dbReference type="AlphaFoldDB" id="A0A5A9XQ48"/>
<dbReference type="OrthoDB" id="9798540at2"/>